<protein>
    <recommendedName>
        <fullName evidence="5">DNA primase</fullName>
    </recommendedName>
</protein>
<evidence type="ECO:0000313" key="4">
    <source>
        <dbReference type="Proteomes" id="UP001064106"/>
    </source>
</evidence>
<organism evidence="3 4">
    <name type="scientific">Alloalcanivorax balearicus MACL04</name>
    <dbReference type="NCBI Taxonomy" id="1177182"/>
    <lineage>
        <taxon>Bacteria</taxon>
        <taxon>Pseudomonadati</taxon>
        <taxon>Pseudomonadota</taxon>
        <taxon>Gammaproteobacteria</taxon>
        <taxon>Oceanospirillales</taxon>
        <taxon>Alcanivoracaceae</taxon>
        <taxon>Alloalcanivorax</taxon>
    </lineage>
</organism>
<dbReference type="InterPro" id="IPR041459">
    <property type="entry name" value="MPTase-PolyVal"/>
</dbReference>
<dbReference type="PIRSF" id="PIRSF037112">
    <property type="entry name" value="Antirestriction_ArdC"/>
    <property type="match status" value="1"/>
</dbReference>
<keyword evidence="4" id="KW-1185">Reference proteome</keyword>
<dbReference type="EMBL" id="ARXS01000051">
    <property type="protein sequence ID" value="MCU5784939.1"/>
    <property type="molecule type" value="Genomic_DNA"/>
</dbReference>
<dbReference type="Pfam" id="PF08401">
    <property type="entry name" value="ArdcN"/>
    <property type="match status" value="1"/>
</dbReference>
<dbReference type="InterPro" id="IPR017113">
    <property type="entry name" value="Antirestriction_ArdC"/>
</dbReference>
<dbReference type="Pfam" id="PF18818">
    <property type="entry name" value="MPTase-PolyVal"/>
    <property type="match status" value="1"/>
</dbReference>
<dbReference type="Proteomes" id="UP001064106">
    <property type="component" value="Unassembled WGS sequence"/>
</dbReference>
<dbReference type="RefSeq" id="WP_262462784.1">
    <property type="nucleotide sequence ID" value="NZ_ARXS01000051.1"/>
</dbReference>
<name>A0ABT2R5A1_9GAMM</name>
<evidence type="ECO:0000313" key="3">
    <source>
        <dbReference type="EMBL" id="MCU5784939.1"/>
    </source>
</evidence>
<reference evidence="3" key="1">
    <citation type="submission" date="2012-09" db="EMBL/GenBank/DDBJ databases">
        <title>Genome Sequence of alkane-degrading Bacterium Alcanivorax balearicus MACL04.</title>
        <authorList>
            <person name="Lai Q."/>
            <person name="Shao Z."/>
        </authorList>
    </citation>
    <scope>NUCLEOTIDE SEQUENCE</scope>
    <source>
        <strain evidence="3">MACL04</strain>
    </source>
</reference>
<evidence type="ECO:0000259" key="2">
    <source>
        <dbReference type="Pfam" id="PF18818"/>
    </source>
</evidence>
<feature type="domain" description="Polyvalent protein metallopeptidase" evidence="2">
    <location>
        <begin position="158"/>
        <end position="284"/>
    </location>
</feature>
<evidence type="ECO:0000259" key="1">
    <source>
        <dbReference type="Pfam" id="PF08401"/>
    </source>
</evidence>
<dbReference type="InterPro" id="IPR013610">
    <property type="entry name" value="ArdC_N"/>
</dbReference>
<sequence length="311" mass="34863">MDIYESVTQRIITALEHSTPPWIKPWSCSTGGSADGLMPNNAISGRPYQGINILVLWIAAADQGYASARWLTYRQAQAAGGHVRRNEQATLACLYRPMERPEQDDQGHPILDDDGHPKMKRFAIVRGVPLFNIEQCEGLPDDRPSNRPATATDFRPHEDAERLIQATGADLEHVAGDQAYYSHQQDRIRLPLKGQFRSEGDYYATALHELAHWSGHPTRLNRDGIRCWSGFGSEEYAYEELIAEITAAFLCGHLGLEGKLQHESYIANWLKALRNDKRLIFRASGEARTAADFLQSFGTTRQEGKALQDCA</sequence>
<feature type="domain" description="N-terminal" evidence="1">
    <location>
        <begin position="2"/>
        <end position="128"/>
    </location>
</feature>
<comment type="caution">
    <text evidence="3">The sequence shown here is derived from an EMBL/GenBank/DDBJ whole genome shotgun (WGS) entry which is preliminary data.</text>
</comment>
<evidence type="ECO:0008006" key="5">
    <source>
        <dbReference type="Google" id="ProtNLM"/>
    </source>
</evidence>
<accession>A0ABT2R5A1</accession>
<gene>
    <name evidence="3" type="ORF">MA04_04239</name>
</gene>
<proteinExistence type="predicted"/>